<keyword evidence="1" id="KW-0472">Membrane</keyword>
<keyword evidence="1" id="KW-0812">Transmembrane</keyword>
<dbReference type="RefSeq" id="WP_377512185.1">
    <property type="nucleotide sequence ID" value="NZ_JBHULU010000037.1"/>
</dbReference>
<dbReference type="InterPro" id="IPR040495">
    <property type="entry name" value="HU-CCDC81_bac_1"/>
</dbReference>
<keyword evidence="4" id="KW-1185">Reference proteome</keyword>
<name>A0ABW5IVG2_9BACT</name>
<dbReference type="Pfam" id="PF18174">
    <property type="entry name" value="HU-CCDC81_bac_1"/>
    <property type="match status" value="1"/>
</dbReference>
<accession>A0ABW5IVG2</accession>
<protein>
    <submittedName>
        <fullName evidence="3">SPOR domain-containing protein</fullName>
    </submittedName>
</protein>
<dbReference type="Gene3D" id="3.30.70.1070">
    <property type="entry name" value="Sporulation related repeat"/>
    <property type="match status" value="1"/>
</dbReference>
<evidence type="ECO:0000259" key="2">
    <source>
        <dbReference type="PROSITE" id="PS51724"/>
    </source>
</evidence>
<dbReference type="InterPro" id="IPR007730">
    <property type="entry name" value="SPOR-like_dom"/>
</dbReference>
<keyword evidence="1" id="KW-1133">Transmembrane helix</keyword>
<reference evidence="4" key="1">
    <citation type="journal article" date="2019" name="Int. J. Syst. Evol. Microbiol.">
        <title>The Global Catalogue of Microorganisms (GCM) 10K type strain sequencing project: providing services to taxonomists for standard genome sequencing and annotation.</title>
        <authorList>
            <consortium name="The Broad Institute Genomics Platform"/>
            <consortium name="The Broad Institute Genome Sequencing Center for Infectious Disease"/>
            <person name="Wu L."/>
            <person name="Ma J."/>
        </authorList>
    </citation>
    <scope>NUCLEOTIDE SEQUENCE [LARGE SCALE GENOMIC DNA]</scope>
    <source>
        <strain evidence="4">KCTC 42498</strain>
    </source>
</reference>
<dbReference type="InterPro" id="IPR036680">
    <property type="entry name" value="SPOR-like_sf"/>
</dbReference>
<feature type="transmembrane region" description="Helical" evidence="1">
    <location>
        <begin position="170"/>
        <end position="190"/>
    </location>
</feature>
<dbReference type="InterPro" id="IPR041268">
    <property type="entry name" value="HU-CCDC81_bac_2"/>
</dbReference>
<feature type="domain" description="SPOR" evidence="2">
    <location>
        <begin position="301"/>
        <end position="379"/>
    </location>
</feature>
<evidence type="ECO:0000313" key="4">
    <source>
        <dbReference type="Proteomes" id="UP001597544"/>
    </source>
</evidence>
<dbReference type="Proteomes" id="UP001597544">
    <property type="component" value="Unassembled WGS sequence"/>
</dbReference>
<dbReference type="Pfam" id="PF05036">
    <property type="entry name" value="SPOR"/>
    <property type="match status" value="1"/>
</dbReference>
<proteinExistence type="predicted"/>
<dbReference type="EMBL" id="JBHULU010000037">
    <property type="protein sequence ID" value="MFD2516080.1"/>
    <property type="molecule type" value="Genomic_DNA"/>
</dbReference>
<comment type="caution">
    <text evidence="3">The sequence shown here is derived from an EMBL/GenBank/DDBJ whole genome shotgun (WGS) entry which is preliminary data.</text>
</comment>
<gene>
    <name evidence="3" type="ORF">ACFSRY_19560</name>
</gene>
<organism evidence="3 4">
    <name type="scientific">Pontibacter locisalis</name>
    <dbReference type="NCBI Taxonomy" id="1719035"/>
    <lineage>
        <taxon>Bacteria</taxon>
        <taxon>Pseudomonadati</taxon>
        <taxon>Bacteroidota</taxon>
        <taxon>Cytophagia</taxon>
        <taxon>Cytophagales</taxon>
        <taxon>Hymenobacteraceae</taxon>
        <taxon>Pontibacter</taxon>
    </lineage>
</organism>
<dbReference type="PROSITE" id="PS51724">
    <property type="entry name" value="SPOR"/>
    <property type="match status" value="1"/>
</dbReference>
<evidence type="ECO:0000313" key="3">
    <source>
        <dbReference type="EMBL" id="MFD2516080.1"/>
    </source>
</evidence>
<evidence type="ECO:0000256" key="1">
    <source>
        <dbReference type="SAM" id="Phobius"/>
    </source>
</evidence>
<sequence length="379" mass="42369">MVEKHIKSLLYDHDCVIIPEFGGLITRYVPARINPVKHAITPPSKKIAFNEKLVLNDGLLISTIAFRNNVSKEVAQRMVLDFVHQAKASLHSDNRFVLQDIGVFKYNPERKLEFEYVESDNLLEASFGLPDLVARPLRVEEPAVLRTLLKERQQAPANVKQPLRKRLKRAYNVAAGLALTGLTVSALYFLSLQTDYNLSSLNPITLVNSGFNTAAITPARYTSDYVPYTEDERYTTYEIILPSDTPPAVAEEDITLEDEFTSYDSVASDQPVQVVEEEIAIKEKTGAEMNSGPAKVDLTIKDKTNRFYIITGGFSTLENAEVSRAAIRKGGHDAKVLLPGPGSRLFRVSVADFDTEQEAKSALTNYKQSFGETIWVFNY</sequence>
<dbReference type="SUPFAM" id="SSF110997">
    <property type="entry name" value="Sporulation related repeat"/>
    <property type="match status" value="1"/>
</dbReference>
<dbReference type="Pfam" id="PF18175">
    <property type="entry name" value="HU-CCDC81_bac_2"/>
    <property type="match status" value="1"/>
</dbReference>